<dbReference type="eggNOG" id="ENOG502QTRW">
    <property type="taxonomic scope" value="Eukaryota"/>
</dbReference>
<keyword evidence="3" id="KW-0812">Transmembrane</keyword>
<reference evidence="5" key="1">
    <citation type="submission" date="2013-12" db="EMBL/GenBank/DDBJ databases">
        <title>The Genome Sequence of Aphanomyces invadans NJM9701.</title>
        <authorList>
            <consortium name="The Broad Institute Genomics Platform"/>
            <person name="Russ C."/>
            <person name="Tyler B."/>
            <person name="van West P."/>
            <person name="Dieguez-Uribeondo J."/>
            <person name="Young S.K."/>
            <person name="Zeng Q."/>
            <person name="Gargeya S."/>
            <person name="Fitzgerald M."/>
            <person name="Abouelleil A."/>
            <person name="Alvarado L."/>
            <person name="Chapman S.B."/>
            <person name="Gainer-Dewar J."/>
            <person name="Goldberg J."/>
            <person name="Griggs A."/>
            <person name="Gujja S."/>
            <person name="Hansen M."/>
            <person name="Howarth C."/>
            <person name="Imamovic A."/>
            <person name="Ireland A."/>
            <person name="Larimer J."/>
            <person name="McCowan C."/>
            <person name="Murphy C."/>
            <person name="Pearson M."/>
            <person name="Poon T.W."/>
            <person name="Priest M."/>
            <person name="Roberts A."/>
            <person name="Saif S."/>
            <person name="Shea T."/>
            <person name="Sykes S."/>
            <person name="Wortman J."/>
            <person name="Nusbaum C."/>
            <person name="Birren B."/>
        </authorList>
    </citation>
    <scope>NUCLEOTIDE SEQUENCE [LARGE SCALE GENOMIC DNA]</scope>
    <source>
        <strain evidence="5">NJM9701</strain>
    </source>
</reference>
<proteinExistence type="inferred from homology"/>
<dbReference type="Pfam" id="PF00561">
    <property type="entry name" value="Abhydrolase_1"/>
    <property type="match status" value="1"/>
</dbReference>
<dbReference type="Gene3D" id="3.40.50.1820">
    <property type="entry name" value="alpha/beta hydrolase"/>
    <property type="match status" value="2"/>
</dbReference>
<dbReference type="VEuPathDB" id="FungiDB:H310_02940"/>
<dbReference type="PANTHER" id="PTHR43248:SF3">
    <property type="entry name" value="AB HYDROLASE-1 DOMAIN-CONTAINING PROTEIN"/>
    <property type="match status" value="1"/>
</dbReference>
<evidence type="ECO:0000313" key="5">
    <source>
        <dbReference type="EMBL" id="ETW06784.1"/>
    </source>
</evidence>
<evidence type="ECO:0000256" key="2">
    <source>
        <dbReference type="ARBA" id="ARBA00022801"/>
    </source>
</evidence>
<dbReference type="EMBL" id="KI913955">
    <property type="protein sequence ID" value="ETW06784.1"/>
    <property type="molecule type" value="Genomic_DNA"/>
</dbReference>
<dbReference type="OrthoDB" id="425534at2759"/>
<dbReference type="InterPro" id="IPR000073">
    <property type="entry name" value="AB_hydrolase_1"/>
</dbReference>
<dbReference type="InterPro" id="IPR051601">
    <property type="entry name" value="Serine_prot/Carboxylest_S33"/>
</dbReference>
<organism evidence="5">
    <name type="scientific">Aphanomyces invadans</name>
    <dbReference type="NCBI Taxonomy" id="157072"/>
    <lineage>
        <taxon>Eukaryota</taxon>
        <taxon>Sar</taxon>
        <taxon>Stramenopiles</taxon>
        <taxon>Oomycota</taxon>
        <taxon>Saprolegniomycetes</taxon>
        <taxon>Saprolegniales</taxon>
        <taxon>Verrucalvaceae</taxon>
        <taxon>Aphanomyces</taxon>
    </lineage>
</organism>
<feature type="transmembrane region" description="Helical" evidence="3">
    <location>
        <begin position="567"/>
        <end position="586"/>
    </location>
</feature>
<dbReference type="InterPro" id="IPR029058">
    <property type="entry name" value="AB_hydrolase_fold"/>
</dbReference>
<accession>A0A024UKE9</accession>
<gene>
    <name evidence="5" type="ORF">H310_02940</name>
</gene>
<dbReference type="GeneID" id="20079990"/>
<dbReference type="GO" id="GO:0016787">
    <property type="term" value="F:hydrolase activity"/>
    <property type="evidence" value="ECO:0007669"/>
    <property type="project" value="UniProtKB-KW"/>
</dbReference>
<evidence type="ECO:0000259" key="4">
    <source>
        <dbReference type="Pfam" id="PF00561"/>
    </source>
</evidence>
<dbReference type="STRING" id="157072.A0A024UKE9"/>
<evidence type="ECO:0000256" key="3">
    <source>
        <dbReference type="SAM" id="Phobius"/>
    </source>
</evidence>
<dbReference type="AlphaFoldDB" id="A0A024UKE9"/>
<feature type="domain" description="AB hydrolase-1" evidence="4">
    <location>
        <begin position="48"/>
        <end position="215"/>
    </location>
</feature>
<dbReference type="RefSeq" id="XP_008864859.1">
    <property type="nucleotide sequence ID" value="XM_008866637.1"/>
</dbReference>
<keyword evidence="3" id="KW-1133">Transmembrane helix</keyword>
<protein>
    <recommendedName>
        <fullName evidence="4">AB hydrolase-1 domain-containing protein</fullName>
    </recommendedName>
</protein>
<evidence type="ECO:0000256" key="1">
    <source>
        <dbReference type="ARBA" id="ARBA00010088"/>
    </source>
</evidence>
<sequence length="612" mass="66967">MQVATECALIELPLCYPAIASCHSDRLIQVFVKRMLGNSSRVDKDVWVLQGGPGASSVAMEYMMLDLFTTTNGTANIYTMDHRGTGRSHPLECVAAQASTPGSAEGDAISIDELPACIRDVLFQIDGQTAAFSITSAATDLFMLTKGLRPSSDHNVIVYGASYGTLLVERVMQLGPGHIQGFVLDGVVAQVNHSFAQFDHDINAAGSRFLEKCARNSFCHSKFPDFVTGNIPLGRVLLRIYERLDARLPGGVDGSLCRPAANWTDTPPSNTLRRFLTTLLMSATLRTMIPAVMYRLHRCTREDDHVLTFMQRKIQRPSHGHGRTIVPIHGLVGGDELLEFTPMLYNLIVFSEEWSYPTPSQAEMKRYVESQPFGLGVYDLVPAYCVATNYADAACQAHRPASRTRALPPPFTYARDAYFNRTSTIPLHASVLFLSGTLDPQTEIHHGRAQYAAINGTQKRWIEFPDAPHCTAFQTPMMKGDVHCGVYVVASYVMGYGKLELVNTSCMAKRVPLSFHVPPKIALAYFGTTDAFDGELNVAALDDIAVSLKAVPAISQSTGPNPDSKEMLGSAVYLPIMFIVLAGIVMQRRQRNRADVTAAVVELAPSTLVGQL</sequence>
<keyword evidence="3" id="KW-0472">Membrane</keyword>
<keyword evidence="2" id="KW-0378">Hydrolase</keyword>
<name>A0A024UKE9_9STRA</name>
<dbReference type="PANTHER" id="PTHR43248">
    <property type="entry name" value="2-SUCCINYL-6-HYDROXY-2,4-CYCLOHEXADIENE-1-CARBOXYLATE SYNTHASE"/>
    <property type="match status" value="1"/>
</dbReference>
<dbReference type="SUPFAM" id="SSF53474">
    <property type="entry name" value="alpha/beta-Hydrolases"/>
    <property type="match status" value="1"/>
</dbReference>
<comment type="similarity">
    <text evidence="1">Belongs to the peptidase S33 family.</text>
</comment>